<dbReference type="InterPro" id="IPR002104">
    <property type="entry name" value="Integrase_catalytic"/>
</dbReference>
<keyword evidence="1" id="KW-0233">DNA recombination</keyword>
<gene>
    <name evidence="3" type="ORF">SVTN_39675</name>
</gene>
<dbReference type="SUPFAM" id="SSF56349">
    <property type="entry name" value="DNA breaking-rejoining enzymes"/>
    <property type="match status" value="1"/>
</dbReference>
<dbReference type="PROSITE" id="PS51898">
    <property type="entry name" value="TYR_RECOMBINASE"/>
    <property type="match status" value="1"/>
</dbReference>
<sequence>MPTGLPSDCIAGLLDRLDDPRDRLIVALVAIYAFLPGQLDHLRRTDLDRSKGRLRLRRAGRLGHVIYIDAFTLRLAAVWELQRHQRWPDSSNLHFFVTRNTAVDDSGPPISVGAVQSLLQRVGLSTGRLHVDRIVDEARHSADPVQLM</sequence>
<dbReference type="InterPro" id="IPR011010">
    <property type="entry name" value="DNA_brk_join_enz"/>
</dbReference>
<dbReference type="RefSeq" id="WP_041134811.1">
    <property type="nucleotide sequence ID" value="NZ_CP010408.1"/>
</dbReference>
<reference evidence="3 4" key="1">
    <citation type="submission" date="2014-12" db="EMBL/GenBank/DDBJ databases">
        <title>Complete genome sequence of Streptomyces vietnamensis strain GIMV4.0001, a genetic manipulable producer of the benzoisochromanequinone antibiotic granaticin.</title>
        <authorList>
            <person name="Deng M.R."/>
            <person name="Guo J."/>
            <person name="Ma L.Y."/>
            <person name="Feng G.D."/>
            <person name="Mo C.Y."/>
            <person name="Zhu H.H."/>
        </authorList>
    </citation>
    <scope>NUCLEOTIDE SEQUENCE [LARGE SCALE GENOMIC DNA]</scope>
    <source>
        <strain evidence="4">GIMV4.0001</strain>
        <plasmid evidence="3 4">pSVL1</plasmid>
    </source>
</reference>
<dbReference type="HOGENOM" id="CLU_1757854_0_0_11"/>
<evidence type="ECO:0000259" key="2">
    <source>
        <dbReference type="PROSITE" id="PS51898"/>
    </source>
</evidence>
<proteinExistence type="predicted"/>
<keyword evidence="3" id="KW-0614">Plasmid</keyword>
<evidence type="ECO:0000313" key="4">
    <source>
        <dbReference type="Proteomes" id="UP000031774"/>
    </source>
</evidence>
<dbReference type="Proteomes" id="UP000031774">
    <property type="component" value="Plasmid pSVL1"/>
</dbReference>
<dbReference type="AlphaFoldDB" id="A0A0B5I8I8"/>
<feature type="domain" description="Tyr recombinase" evidence="2">
    <location>
        <begin position="1"/>
        <end position="148"/>
    </location>
</feature>
<accession>A0A0B5I8I8</accession>
<dbReference type="KEGG" id="svt:SVTN_39675"/>
<dbReference type="GO" id="GO:0006310">
    <property type="term" value="P:DNA recombination"/>
    <property type="evidence" value="ECO:0007669"/>
    <property type="project" value="UniProtKB-KW"/>
</dbReference>
<dbReference type="GO" id="GO:0015074">
    <property type="term" value="P:DNA integration"/>
    <property type="evidence" value="ECO:0007669"/>
    <property type="project" value="InterPro"/>
</dbReference>
<dbReference type="Gene3D" id="1.10.443.10">
    <property type="entry name" value="Intergrase catalytic core"/>
    <property type="match status" value="1"/>
</dbReference>
<evidence type="ECO:0000313" key="3">
    <source>
        <dbReference type="EMBL" id="AJF70340.1"/>
    </source>
</evidence>
<dbReference type="EMBL" id="CP010408">
    <property type="protein sequence ID" value="AJF70340.1"/>
    <property type="molecule type" value="Genomic_DNA"/>
</dbReference>
<evidence type="ECO:0000256" key="1">
    <source>
        <dbReference type="ARBA" id="ARBA00023172"/>
    </source>
</evidence>
<organism evidence="3 4">
    <name type="scientific">Streptomyces vietnamensis</name>
    <dbReference type="NCBI Taxonomy" id="362257"/>
    <lineage>
        <taxon>Bacteria</taxon>
        <taxon>Bacillati</taxon>
        <taxon>Actinomycetota</taxon>
        <taxon>Actinomycetes</taxon>
        <taxon>Kitasatosporales</taxon>
        <taxon>Streptomycetaceae</taxon>
        <taxon>Streptomyces</taxon>
    </lineage>
</organism>
<keyword evidence="4" id="KW-1185">Reference proteome</keyword>
<dbReference type="InterPro" id="IPR013762">
    <property type="entry name" value="Integrase-like_cat_sf"/>
</dbReference>
<dbReference type="GO" id="GO:0003677">
    <property type="term" value="F:DNA binding"/>
    <property type="evidence" value="ECO:0007669"/>
    <property type="project" value="InterPro"/>
</dbReference>
<protein>
    <recommendedName>
        <fullName evidence="2">Tyr recombinase domain-containing protein</fullName>
    </recommendedName>
</protein>
<name>A0A0B5I8I8_9ACTN</name>
<geneLocation type="plasmid" evidence="3 4">
    <name>pSVL1</name>
</geneLocation>